<reference evidence="2" key="3">
    <citation type="submission" date="2012-09" db="EMBL/GenBank/DDBJ databases">
        <authorList>
            <consortium name="VectorBase"/>
        </authorList>
    </citation>
    <scope>NUCLEOTIDE SEQUENCE</scope>
    <source>
        <strain evidence="2">Liverpool</strain>
    </source>
</reference>
<accession>A0A1S4EYY9</accession>
<dbReference type="OrthoDB" id="6340809at2759"/>
<gene>
    <name evidence="2" type="ORF">AaeL_AAEL001511</name>
</gene>
<evidence type="ECO:0000313" key="3">
    <source>
        <dbReference type="Proteomes" id="UP000682892"/>
    </source>
</evidence>
<sequence>MVRVIQLCSIALFALLLLSSSQVSEQAATFIQPLVRLTRAVDAEQEEKCTDNTACGWAVYKPFTRSIENYMRNTCSCPEPTKCIRTDDDLSISAFVYRCRKTDSETTS</sequence>
<evidence type="ECO:0000313" key="2">
    <source>
        <dbReference type="EMBL" id="EAT47351.1"/>
    </source>
</evidence>
<reference evidence="2" key="2">
    <citation type="journal article" date="2007" name="Science">
        <title>Genome sequence of Aedes aegypti, a major arbovirus vector.</title>
        <authorList>
            <person name="Nene V."/>
            <person name="Wortman J.R."/>
            <person name="Lawson D."/>
            <person name="Haas B."/>
            <person name="Kodira C."/>
            <person name="Tu Z.J."/>
            <person name="Loftus B."/>
            <person name="Xi Z."/>
            <person name="Megy K."/>
            <person name="Grabherr M."/>
            <person name="Ren Q."/>
            <person name="Zdobnov E.M."/>
            <person name="Lobo N.F."/>
            <person name="Campbell K.S."/>
            <person name="Brown S.E."/>
            <person name="Bonaldo M.F."/>
            <person name="Zhu J."/>
            <person name="Sinkins S.P."/>
            <person name="Hogenkamp D.G."/>
            <person name="Amedeo P."/>
            <person name="Arensburger P."/>
            <person name="Atkinson P.W."/>
            <person name="Bidwell S."/>
            <person name="Biedler J."/>
            <person name="Birney E."/>
            <person name="Bruggner R.V."/>
            <person name="Costas J."/>
            <person name="Coy M.R."/>
            <person name="Crabtree J."/>
            <person name="Crawford M."/>
            <person name="Debruyn B."/>
            <person name="Decaprio D."/>
            <person name="Eiglmeier K."/>
            <person name="Eisenstadt E."/>
            <person name="El-Dorry H."/>
            <person name="Gelbart W.M."/>
            <person name="Gomes S.L."/>
            <person name="Hammond M."/>
            <person name="Hannick L.I."/>
            <person name="Hogan J.R."/>
            <person name="Holmes M.H."/>
            <person name="Jaffe D."/>
            <person name="Johnston J.S."/>
            <person name="Kennedy R.C."/>
            <person name="Koo H."/>
            <person name="Kravitz S."/>
            <person name="Kriventseva E.V."/>
            <person name="Kulp D."/>
            <person name="Labutti K."/>
            <person name="Lee E."/>
            <person name="Li S."/>
            <person name="Lovin D.D."/>
            <person name="Mao C."/>
            <person name="Mauceli E."/>
            <person name="Menck C.F."/>
            <person name="Miller J.R."/>
            <person name="Montgomery P."/>
            <person name="Mori A."/>
            <person name="Nascimento A.L."/>
            <person name="Naveira H.F."/>
            <person name="Nusbaum C."/>
            <person name="O'leary S."/>
            <person name="Orvis J."/>
            <person name="Pertea M."/>
            <person name="Quesneville H."/>
            <person name="Reidenbach K.R."/>
            <person name="Rogers Y.H."/>
            <person name="Roth C.W."/>
            <person name="Schneider J.R."/>
            <person name="Schatz M."/>
            <person name="Shumway M."/>
            <person name="Stanke M."/>
            <person name="Stinson E.O."/>
            <person name="Tubio J.M."/>
            <person name="Vanzee J.P."/>
            <person name="Verjovski-Almeida S."/>
            <person name="Werner D."/>
            <person name="White O."/>
            <person name="Wyder S."/>
            <person name="Zeng Q."/>
            <person name="Zhao Q."/>
            <person name="Zhao Y."/>
            <person name="Hill C.A."/>
            <person name="Raikhel A.S."/>
            <person name="Soares M.B."/>
            <person name="Knudson D.L."/>
            <person name="Lee N.H."/>
            <person name="Galagan J."/>
            <person name="Salzberg S.L."/>
            <person name="Paulsen I.T."/>
            <person name="Dimopoulos G."/>
            <person name="Collins F.H."/>
            <person name="Birren B."/>
            <person name="Fraser-Liggett C.M."/>
            <person name="Severson D.W."/>
        </authorList>
    </citation>
    <scope>NUCLEOTIDE SEQUENCE [LARGE SCALE GENOMIC DNA]</scope>
    <source>
        <strain evidence="2">Liverpool</strain>
    </source>
</reference>
<dbReference type="Proteomes" id="UP000682892">
    <property type="component" value="Chromosome 1"/>
</dbReference>
<dbReference type="AlphaFoldDB" id="A0A1S4EYY9"/>
<dbReference type="KEGG" id="aag:5571097"/>
<evidence type="ECO:0000256" key="1">
    <source>
        <dbReference type="SAM" id="SignalP"/>
    </source>
</evidence>
<organism evidence="2 3">
    <name type="scientific">Aedes aegypti</name>
    <name type="common">Yellowfever mosquito</name>
    <name type="synonym">Culex aegypti</name>
    <dbReference type="NCBI Taxonomy" id="7159"/>
    <lineage>
        <taxon>Eukaryota</taxon>
        <taxon>Metazoa</taxon>
        <taxon>Ecdysozoa</taxon>
        <taxon>Arthropoda</taxon>
        <taxon>Hexapoda</taxon>
        <taxon>Insecta</taxon>
        <taxon>Pterygota</taxon>
        <taxon>Neoptera</taxon>
        <taxon>Endopterygota</taxon>
        <taxon>Diptera</taxon>
        <taxon>Nematocera</taxon>
        <taxon>Culicoidea</taxon>
        <taxon>Culicidae</taxon>
        <taxon>Culicinae</taxon>
        <taxon>Aedini</taxon>
        <taxon>Aedes</taxon>
        <taxon>Stegomyia</taxon>
    </lineage>
</organism>
<dbReference type="OMA" id="NTCDCEK"/>
<protein>
    <submittedName>
        <fullName evidence="2">AAEL001511-PA</fullName>
    </submittedName>
</protein>
<feature type="signal peptide" evidence="1">
    <location>
        <begin position="1"/>
        <end position="21"/>
    </location>
</feature>
<reference evidence="2" key="1">
    <citation type="submission" date="2005-10" db="EMBL/GenBank/DDBJ databases">
        <authorList>
            <person name="Loftus B.J."/>
            <person name="Nene V.M."/>
            <person name="Hannick L.I."/>
            <person name="Bidwell S."/>
            <person name="Haas B."/>
            <person name="Amedeo P."/>
            <person name="Orvis J."/>
            <person name="Wortman J.R."/>
            <person name="White O.R."/>
            <person name="Salzberg S."/>
            <person name="Shumway M."/>
            <person name="Koo H."/>
            <person name="Zhao Y."/>
            <person name="Holmes M."/>
            <person name="Miller J."/>
            <person name="Schatz M."/>
            <person name="Pop M."/>
            <person name="Pai G."/>
            <person name="Utterback T."/>
            <person name="Rogers Y.-H."/>
            <person name="Kravitz S."/>
            <person name="Fraser C.M."/>
        </authorList>
    </citation>
    <scope>NUCLEOTIDE SEQUENCE</scope>
    <source>
        <strain evidence="2">Liverpool</strain>
    </source>
</reference>
<name>A0A1S4EYY9_AEDAE</name>
<keyword evidence="1" id="KW-0732">Signal</keyword>
<proteinExistence type="predicted"/>
<dbReference type="HOGENOM" id="CLU_169211_0_0_1"/>
<feature type="chain" id="PRO_5036456445" evidence="1">
    <location>
        <begin position="22"/>
        <end position="108"/>
    </location>
</feature>
<dbReference type="EMBL" id="CH477220">
    <property type="protein sequence ID" value="EAT47351.1"/>
    <property type="molecule type" value="Genomic_DNA"/>
</dbReference>